<dbReference type="PANTHER" id="PTHR11926:SF774">
    <property type="entry name" value="UDP-GLYCOSYLTRANSFERASE 85A1-RELATED"/>
    <property type="match status" value="1"/>
</dbReference>
<keyword evidence="3" id="KW-1185">Reference proteome</keyword>
<reference evidence="2" key="1">
    <citation type="submission" date="2020-07" db="EMBL/GenBank/DDBJ databases">
        <title>Ethylene signaling mediates host invasion by parasitic plants.</title>
        <authorList>
            <person name="Yoshida S."/>
        </authorList>
    </citation>
    <scope>NUCLEOTIDE SEQUENCE</scope>
    <source>
        <strain evidence="2">Okayama</strain>
    </source>
</reference>
<dbReference type="GO" id="GO:0016740">
    <property type="term" value="F:transferase activity"/>
    <property type="evidence" value="ECO:0007669"/>
    <property type="project" value="UniProtKB-KW"/>
</dbReference>
<sequence length="199" mass="23160">MGDKKLVMKPHAIMIAVQYQGHLNPFVHLAIKLASKGFAITFVHLEYTHHLISKSHTNYNNTTTCNKVDIFSEARNSDIDIRYATISDGFPIEFDRYHNIDEYWESLLRDFPSRVDEFVGKTIESSDPSLFHCLPAMVFATNYYLDLLRENGHFPPTVEVVWCLMSRDYLAGRIVHWNLLVWRQVCQPEYIIEVLGHLD</sequence>
<dbReference type="Proteomes" id="UP000653305">
    <property type="component" value="Unassembled WGS sequence"/>
</dbReference>
<organism evidence="2 3">
    <name type="scientific">Phtheirospermum japonicum</name>
    <dbReference type="NCBI Taxonomy" id="374723"/>
    <lineage>
        <taxon>Eukaryota</taxon>
        <taxon>Viridiplantae</taxon>
        <taxon>Streptophyta</taxon>
        <taxon>Embryophyta</taxon>
        <taxon>Tracheophyta</taxon>
        <taxon>Spermatophyta</taxon>
        <taxon>Magnoliopsida</taxon>
        <taxon>eudicotyledons</taxon>
        <taxon>Gunneridae</taxon>
        <taxon>Pentapetalae</taxon>
        <taxon>asterids</taxon>
        <taxon>lamiids</taxon>
        <taxon>Lamiales</taxon>
        <taxon>Orobanchaceae</taxon>
        <taxon>Orobanchaceae incertae sedis</taxon>
        <taxon>Phtheirospermum</taxon>
    </lineage>
</organism>
<gene>
    <name evidence="2" type="ORF">PHJA_000462900</name>
</gene>
<comment type="similarity">
    <text evidence="1">Belongs to the UDP-glycosyltransferase family.</text>
</comment>
<evidence type="ECO:0000313" key="3">
    <source>
        <dbReference type="Proteomes" id="UP000653305"/>
    </source>
</evidence>
<proteinExistence type="inferred from homology"/>
<dbReference type="AlphaFoldDB" id="A0A830BH16"/>
<comment type="caution">
    <text evidence="2">The sequence shown here is derived from an EMBL/GenBank/DDBJ whole genome shotgun (WGS) entry which is preliminary data.</text>
</comment>
<protein>
    <submittedName>
        <fullName evidence="2">UDP-glycosyltransferase 86a1</fullName>
    </submittedName>
</protein>
<dbReference type="SUPFAM" id="SSF53756">
    <property type="entry name" value="UDP-Glycosyltransferase/glycogen phosphorylase"/>
    <property type="match status" value="1"/>
</dbReference>
<evidence type="ECO:0000256" key="1">
    <source>
        <dbReference type="ARBA" id="ARBA00009995"/>
    </source>
</evidence>
<evidence type="ECO:0000313" key="2">
    <source>
        <dbReference type="EMBL" id="GFP83195.1"/>
    </source>
</evidence>
<dbReference type="EMBL" id="BMAC01000058">
    <property type="protein sequence ID" value="GFP83195.1"/>
    <property type="molecule type" value="Genomic_DNA"/>
</dbReference>
<name>A0A830BH16_9LAMI</name>
<dbReference type="Gene3D" id="3.40.50.2000">
    <property type="entry name" value="Glycogen Phosphorylase B"/>
    <property type="match status" value="1"/>
</dbReference>
<dbReference type="OrthoDB" id="5835829at2759"/>
<accession>A0A830BH16</accession>
<keyword evidence="2" id="KW-0808">Transferase</keyword>
<dbReference type="PANTHER" id="PTHR11926">
    <property type="entry name" value="GLUCOSYL/GLUCURONOSYL TRANSFERASES"/>
    <property type="match status" value="1"/>
</dbReference>